<accession>A0A7R9AG46</accession>
<organism evidence="1">
    <name type="scientific">Darwinula stevensoni</name>
    <dbReference type="NCBI Taxonomy" id="69355"/>
    <lineage>
        <taxon>Eukaryota</taxon>
        <taxon>Metazoa</taxon>
        <taxon>Ecdysozoa</taxon>
        <taxon>Arthropoda</taxon>
        <taxon>Crustacea</taxon>
        <taxon>Oligostraca</taxon>
        <taxon>Ostracoda</taxon>
        <taxon>Podocopa</taxon>
        <taxon>Podocopida</taxon>
        <taxon>Darwinulocopina</taxon>
        <taxon>Darwinuloidea</taxon>
        <taxon>Darwinulidae</taxon>
        <taxon>Darwinula</taxon>
    </lineage>
</organism>
<evidence type="ECO:0000313" key="1">
    <source>
        <dbReference type="EMBL" id="CAD7253586.1"/>
    </source>
</evidence>
<name>A0A7R9AG46_9CRUS</name>
<reference evidence="1" key="1">
    <citation type="submission" date="2020-11" db="EMBL/GenBank/DDBJ databases">
        <authorList>
            <person name="Tran Van P."/>
        </authorList>
    </citation>
    <scope>NUCLEOTIDE SEQUENCE</scope>
</reference>
<dbReference type="AlphaFoldDB" id="A0A7R9AG46"/>
<dbReference type="Proteomes" id="UP000677054">
    <property type="component" value="Unassembled WGS sequence"/>
</dbReference>
<protein>
    <submittedName>
        <fullName evidence="1">Uncharacterized protein</fullName>
    </submittedName>
</protein>
<gene>
    <name evidence="1" type="ORF">DSTB1V02_LOCUS13334</name>
</gene>
<proteinExistence type="predicted"/>
<dbReference type="EMBL" id="CAJPEV010006153">
    <property type="protein sequence ID" value="CAG0903887.1"/>
    <property type="molecule type" value="Genomic_DNA"/>
</dbReference>
<evidence type="ECO:0000313" key="2">
    <source>
        <dbReference type="Proteomes" id="UP000677054"/>
    </source>
</evidence>
<keyword evidence="2" id="KW-1185">Reference proteome</keyword>
<dbReference type="EMBL" id="LR905670">
    <property type="protein sequence ID" value="CAD7253586.1"/>
    <property type="molecule type" value="Genomic_DNA"/>
</dbReference>
<sequence length="180" mass="20510">MTIYERIYQTDGYELRRTWAAGVQALGRLCLAGLREEAMATLSSLRYHVRESMSGSRDMTNSALWRRLRSGVASVRTAFLLPVPDRVHFLLPLRSDNVSLSLPDKLAETEAWYLLEKFYEVGPEETRKLVDSIGKNDVAPPLHHILFPPVHQDAISYFHLSFPDKLGPEERRQLIPSFGA</sequence>